<feature type="domain" description="PucR C-terminal helix-turn-helix" evidence="1">
    <location>
        <begin position="364"/>
        <end position="422"/>
    </location>
</feature>
<reference evidence="3" key="1">
    <citation type="submission" date="2022-12" db="EMBL/GenBank/DDBJ databases">
        <title>New Phytohabitans aurantiacus sp. RD004123 nov., an actinomycete isolated from soil.</title>
        <authorList>
            <person name="Triningsih D.W."/>
            <person name="Harunari E."/>
            <person name="Igarashi Y."/>
        </authorList>
    </citation>
    <scope>NUCLEOTIDE SEQUENCE</scope>
    <source>
        <strain evidence="3">RD004123</strain>
    </source>
</reference>
<sequence length="436" mass="48213">MVVDGRRVRQRAIGGQVGRHSMAMPNRTSVTWLTGKIPPATVDQLRADVLDSAAEMVREIQAHVPEYARPEERYVQALRTGVEFALRRYVELLDQHVGRGRGPGDDDSQPINWRELYQAVGEREMREGRSLDALHAAVRICARVANRRLRAFAERHALPPNAVAWLAEAIFDNTDDVARASAEGYAQAQEAEAGELDRRRRRLLDLLIADPPPSMTALATAASAAHWQMPRRLAAVAVAAPAPIAQPPVLSPEILAAFDHSQPCLIVPDPKGLAQVRALVNGLSQHHAAVGPAVSPVDAGKSLRWARLALDLSAKGLIPREHIIWCGDHLASLAVFQDQALLATLAERRLAPLARLRDDKRELLADTLLAWLKFNMNANEVAAHLHVHPQTVRHRLRQLGQLFGSQIRDPDLRFELEIALRAEHARHLRTKAAVAH</sequence>
<evidence type="ECO:0000259" key="2">
    <source>
        <dbReference type="Pfam" id="PF25906"/>
    </source>
</evidence>
<evidence type="ECO:0000259" key="1">
    <source>
        <dbReference type="Pfam" id="PF13556"/>
    </source>
</evidence>
<comment type="caution">
    <text evidence="3">The sequence shown here is derived from an EMBL/GenBank/DDBJ whole genome shotgun (WGS) entry which is preliminary data.</text>
</comment>
<dbReference type="PANTHER" id="PTHR33744:SF1">
    <property type="entry name" value="DNA-BINDING TRANSCRIPTIONAL ACTIVATOR ADER"/>
    <property type="match status" value="1"/>
</dbReference>
<accession>A0ABQ5QMV6</accession>
<dbReference type="Gene3D" id="1.10.10.2840">
    <property type="entry name" value="PucR C-terminal helix-turn-helix domain"/>
    <property type="match status" value="1"/>
</dbReference>
<keyword evidence="4" id="KW-1185">Reference proteome</keyword>
<evidence type="ECO:0008006" key="5">
    <source>
        <dbReference type="Google" id="ProtNLM"/>
    </source>
</evidence>
<dbReference type="Pfam" id="PF13556">
    <property type="entry name" value="HTH_30"/>
    <property type="match status" value="1"/>
</dbReference>
<dbReference type="InterPro" id="IPR042070">
    <property type="entry name" value="PucR_C-HTH_sf"/>
</dbReference>
<organism evidence="3 4">
    <name type="scientific">Phytohabitans aurantiacus</name>
    <dbReference type="NCBI Taxonomy" id="3016789"/>
    <lineage>
        <taxon>Bacteria</taxon>
        <taxon>Bacillati</taxon>
        <taxon>Actinomycetota</taxon>
        <taxon>Actinomycetes</taxon>
        <taxon>Micromonosporales</taxon>
        <taxon>Micromonosporaceae</taxon>
    </lineage>
</organism>
<proteinExistence type="predicted"/>
<protein>
    <recommendedName>
        <fullName evidence="5">PucR C-terminal helix-turn-helix domain-containing protein</fullName>
    </recommendedName>
</protein>
<dbReference type="Pfam" id="PF25906">
    <property type="entry name" value="PucR-like_N"/>
    <property type="match status" value="1"/>
</dbReference>
<dbReference type="Proteomes" id="UP001144280">
    <property type="component" value="Unassembled WGS sequence"/>
</dbReference>
<gene>
    <name evidence="3" type="ORF">Pa4123_12990</name>
</gene>
<dbReference type="EMBL" id="BSDI01000005">
    <property type="protein sequence ID" value="GLH96026.1"/>
    <property type="molecule type" value="Genomic_DNA"/>
</dbReference>
<feature type="domain" description="PucR-like N-terminal" evidence="2">
    <location>
        <begin position="36"/>
        <end position="208"/>
    </location>
</feature>
<evidence type="ECO:0000313" key="4">
    <source>
        <dbReference type="Proteomes" id="UP001144280"/>
    </source>
</evidence>
<dbReference type="InterPro" id="IPR058663">
    <property type="entry name" value="PucR-like_N"/>
</dbReference>
<name>A0ABQ5QMV6_9ACTN</name>
<evidence type="ECO:0000313" key="3">
    <source>
        <dbReference type="EMBL" id="GLH96026.1"/>
    </source>
</evidence>
<dbReference type="PANTHER" id="PTHR33744">
    <property type="entry name" value="CARBOHYDRATE DIACID REGULATOR"/>
    <property type="match status" value="1"/>
</dbReference>
<dbReference type="InterPro" id="IPR051448">
    <property type="entry name" value="CdaR-like_regulators"/>
</dbReference>
<dbReference type="InterPro" id="IPR025736">
    <property type="entry name" value="PucR_C-HTH_dom"/>
</dbReference>